<dbReference type="InterPro" id="IPR008928">
    <property type="entry name" value="6-hairpin_glycosidase_sf"/>
</dbReference>
<feature type="domain" description="Mannosylglycerate hydrolase MGH1-like glycoside hydrolase" evidence="4">
    <location>
        <begin position="43"/>
        <end position="416"/>
    </location>
</feature>
<name>A0A3P3XKG1_9SPIR</name>
<keyword evidence="3" id="KW-0326">Glycosidase</keyword>
<organism evidence="5">
    <name type="scientific">uncultured spirochete</name>
    <dbReference type="NCBI Taxonomy" id="156406"/>
    <lineage>
        <taxon>Bacteria</taxon>
        <taxon>Pseudomonadati</taxon>
        <taxon>Spirochaetota</taxon>
        <taxon>Spirochaetia</taxon>
        <taxon>Spirochaetales</taxon>
        <taxon>environmental samples</taxon>
    </lineage>
</organism>
<dbReference type="Pfam" id="PF22422">
    <property type="entry name" value="MGH1-like_GH"/>
    <property type="match status" value="1"/>
</dbReference>
<dbReference type="GO" id="GO:0004573">
    <property type="term" value="F:Glc3Man9GlcNAc2 oligosaccharide glucosidase activity"/>
    <property type="evidence" value="ECO:0007669"/>
    <property type="project" value="InterPro"/>
</dbReference>
<dbReference type="InterPro" id="IPR004888">
    <property type="entry name" value="Glycoside_hydrolase_63"/>
</dbReference>
<dbReference type="EMBL" id="FWDM01000029">
    <property type="protein sequence ID" value="SLM14652.1"/>
    <property type="molecule type" value="Genomic_DNA"/>
</dbReference>
<dbReference type="SUPFAM" id="SSF48208">
    <property type="entry name" value="Six-hairpin glycosidases"/>
    <property type="match status" value="1"/>
</dbReference>
<comment type="similarity">
    <text evidence="1">Belongs to the glycosyl hydrolase 63 family.</text>
</comment>
<dbReference type="GO" id="GO:0009311">
    <property type="term" value="P:oligosaccharide metabolic process"/>
    <property type="evidence" value="ECO:0007669"/>
    <property type="project" value="InterPro"/>
</dbReference>
<reference evidence="5" key="1">
    <citation type="submission" date="2017-02" db="EMBL/GenBank/DDBJ databases">
        <authorList>
            <person name="Regsiter A."/>
            <person name="William W."/>
        </authorList>
    </citation>
    <scope>NUCLEOTIDE SEQUENCE</scope>
    <source>
        <strain evidence="5">Bib</strain>
    </source>
</reference>
<dbReference type="GO" id="GO:0006487">
    <property type="term" value="P:protein N-linked glycosylation"/>
    <property type="evidence" value="ECO:0007669"/>
    <property type="project" value="TreeGrafter"/>
</dbReference>
<evidence type="ECO:0000256" key="3">
    <source>
        <dbReference type="ARBA" id="ARBA00023295"/>
    </source>
</evidence>
<accession>A0A3P3XKG1</accession>
<sequence>MHIQQMWIERCAGVLGKNLPEQNVLEKLHYRYTCPAREKGTYLPQWLWDSCFHAIVYRWFDPDMAWEELQSLLMHQFEEGPDTGMVPHMSHLAENGALSAQQLFQNKNSSTITQPPLISIAALAVHKKAPNKNILAKLYPKLLAYHDWFDRRRDDDHDGLAAIIHPWESGWDASQRWDSLMGLHACTKEELFELEQKRKNLVSILAAHKYDAKTLAHVPEGFYAEPADFNAIRAADLMALAEIAGELGKIAESRELEMRAKAVQQAVHDKMISFKDGELFVHDLLGASEEKSAVDHAGKFVLLFCQCLSASEAESISLQLFRSADCYATPFRVPSTSRFDALFNPKEYWRGNVWLPVNWLIWRGLLSYGYKEKAHTILEDSISLVQNSGFCEFFDPITGKAGEKYGQSCPRNQSWSTIVLDMVLDSEQIIEGKADE</sequence>
<dbReference type="InterPro" id="IPR012341">
    <property type="entry name" value="6hp_glycosidase-like_sf"/>
</dbReference>
<dbReference type="InterPro" id="IPR054491">
    <property type="entry name" value="MGH1-like_GH"/>
</dbReference>
<dbReference type="AlphaFoldDB" id="A0A3P3XKG1"/>
<dbReference type="PANTHER" id="PTHR10412:SF11">
    <property type="entry name" value="MANNOSYL-OLIGOSACCHARIDE GLUCOSIDASE"/>
    <property type="match status" value="1"/>
</dbReference>
<evidence type="ECO:0000256" key="1">
    <source>
        <dbReference type="ARBA" id="ARBA00010833"/>
    </source>
</evidence>
<proteinExistence type="inferred from homology"/>
<keyword evidence="2" id="KW-0378">Hydrolase</keyword>
<gene>
    <name evidence="5" type="ORF">SPIROBIBN47_350017</name>
</gene>
<dbReference type="PANTHER" id="PTHR10412">
    <property type="entry name" value="MANNOSYL-OLIGOSACCHARIDE GLUCOSIDASE"/>
    <property type="match status" value="1"/>
</dbReference>
<evidence type="ECO:0000313" key="5">
    <source>
        <dbReference type="EMBL" id="SLM14652.1"/>
    </source>
</evidence>
<dbReference type="Gene3D" id="1.50.10.10">
    <property type="match status" value="1"/>
</dbReference>
<evidence type="ECO:0000256" key="2">
    <source>
        <dbReference type="ARBA" id="ARBA00022801"/>
    </source>
</evidence>
<protein>
    <recommendedName>
        <fullName evidence="4">Mannosylglycerate hydrolase MGH1-like glycoside hydrolase domain-containing protein</fullName>
    </recommendedName>
</protein>
<evidence type="ECO:0000259" key="4">
    <source>
        <dbReference type="Pfam" id="PF22422"/>
    </source>
</evidence>